<sequence>MLKTIVSAIEQQPKKKKKGDEEHPLIGATAAAAGDPDLISALPDELIHQILFLLDSPKQAARTGALSRRWLHLWRSYPVLEFRREEFDQSAAGDAKSADFAAAAARRISLYFEHFRTPLDSLKFAMPNRQSYPEADMFLALASPIAAQYGSPLEVAIRTGESYSFPEGSFSHCSRTKVLKLDGGDIKGLGKVSVHGLQVLHLDNLVLTEQLLYDFVASARNLESLSLGECFEIGRLEISVGNFPKLKTLSIHARGDSKLQELLLTTAPFLESLVFIKAGNPCKLRTVSSSAAPKLKFARIDSCDRQFSRLDLDDFIMKLPSLQDLYLARVCLKDKLLCTLMANTPNLRSLRFSSYFHWIDKVEISHGSLSSLEIAPKGGQFRYQIEFKLTSTPFLETLKIADFVGLYKLNVESLSAAPNLKVLEFTVPEGFTQGHLDGLISMLPYLESLYLVRVNGTHSEMRRLRVSSHQLRVFKLRDAYEAPTKPMRVLKIDAPNLVSVQYKGNGLRFPDSINVLNVASDCRFVVQGYGKIGERSTQLKHEWFLRLRQSLWAVSRFHLVLQLRSLELSKQQAAFDLRVAERISPPWFVQRLDLETSSSDVPDEHNCNVFLGGLFWACRPKSICIPQKHDADRKFVQLICEQFKNKDGANCCVGAKCWRHDLREVKIENASFDHNNTTIDVSRKEDPSLANLAEVLFRLTWG</sequence>
<feature type="domain" description="F-box/LRR-repeat protein 15/At3g58940/PEG3-like LRR" evidence="1">
    <location>
        <begin position="170"/>
        <end position="314"/>
    </location>
</feature>
<reference evidence="2 3" key="1">
    <citation type="submission" date="2024-04" db="EMBL/GenBank/DDBJ databases">
        <authorList>
            <person name="Fracassetti M."/>
        </authorList>
    </citation>
    <scope>NUCLEOTIDE SEQUENCE [LARGE SCALE GENOMIC DNA]</scope>
</reference>
<dbReference type="AlphaFoldDB" id="A0AAV2G1X0"/>
<accession>A0AAV2G1X0</accession>
<proteinExistence type="predicted"/>
<evidence type="ECO:0000313" key="2">
    <source>
        <dbReference type="EMBL" id="CAL1403888.1"/>
    </source>
</evidence>
<dbReference type="EMBL" id="OZ034820">
    <property type="protein sequence ID" value="CAL1403888.1"/>
    <property type="molecule type" value="Genomic_DNA"/>
</dbReference>
<dbReference type="InterPro" id="IPR053772">
    <property type="entry name" value="At1g61320/At1g61330-like"/>
</dbReference>
<feature type="domain" description="F-box/LRR-repeat protein 15/At3g58940/PEG3-like LRR" evidence="1">
    <location>
        <begin position="317"/>
        <end position="426"/>
    </location>
</feature>
<dbReference type="Pfam" id="PF24758">
    <property type="entry name" value="LRR_At5g56370"/>
    <property type="match status" value="2"/>
</dbReference>
<gene>
    <name evidence="2" type="ORF">LTRI10_LOCUS43787</name>
</gene>
<dbReference type="SUPFAM" id="SSF52047">
    <property type="entry name" value="RNI-like"/>
    <property type="match status" value="1"/>
</dbReference>
<keyword evidence="3" id="KW-1185">Reference proteome</keyword>
<dbReference type="SUPFAM" id="SSF81383">
    <property type="entry name" value="F-box domain"/>
    <property type="match status" value="1"/>
</dbReference>
<evidence type="ECO:0000313" key="3">
    <source>
        <dbReference type="Proteomes" id="UP001497516"/>
    </source>
</evidence>
<evidence type="ECO:0000259" key="1">
    <source>
        <dbReference type="Pfam" id="PF24758"/>
    </source>
</evidence>
<protein>
    <recommendedName>
        <fullName evidence="1">F-box/LRR-repeat protein 15/At3g58940/PEG3-like LRR domain-containing protein</fullName>
    </recommendedName>
</protein>
<dbReference type="PANTHER" id="PTHR34145">
    <property type="entry name" value="OS02G0105600 PROTEIN"/>
    <property type="match status" value="1"/>
</dbReference>
<name>A0AAV2G1X0_9ROSI</name>
<organism evidence="2 3">
    <name type="scientific">Linum trigynum</name>
    <dbReference type="NCBI Taxonomy" id="586398"/>
    <lineage>
        <taxon>Eukaryota</taxon>
        <taxon>Viridiplantae</taxon>
        <taxon>Streptophyta</taxon>
        <taxon>Embryophyta</taxon>
        <taxon>Tracheophyta</taxon>
        <taxon>Spermatophyta</taxon>
        <taxon>Magnoliopsida</taxon>
        <taxon>eudicotyledons</taxon>
        <taxon>Gunneridae</taxon>
        <taxon>Pentapetalae</taxon>
        <taxon>rosids</taxon>
        <taxon>fabids</taxon>
        <taxon>Malpighiales</taxon>
        <taxon>Linaceae</taxon>
        <taxon>Linum</taxon>
    </lineage>
</organism>
<dbReference type="Proteomes" id="UP001497516">
    <property type="component" value="Chromosome 7"/>
</dbReference>
<dbReference type="InterPro" id="IPR032675">
    <property type="entry name" value="LRR_dom_sf"/>
</dbReference>
<dbReference type="Gene3D" id="3.80.10.10">
    <property type="entry name" value="Ribonuclease Inhibitor"/>
    <property type="match status" value="1"/>
</dbReference>
<dbReference type="InterPro" id="IPR036047">
    <property type="entry name" value="F-box-like_dom_sf"/>
</dbReference>
<dbReference type="InterPro" id="IPR055411">
    <property type="entry name" value="LRR_FXL15/At3g58940/PEG3-like"/>
</dbReference>